<feature type="chain" id="PRO_5012014532" evidence="1">
    <location>
        <begin position="18"/>
        <end position="76"/>
    </location>
</feature>
<gene>
    <name evidence="2" type="ORF">SAMN06264365_102831</name>
</gene>
<name>A0A238WS69_9ACTN</name>
<accession>A0A238WS69</accession>
<dbReference type="Proteomes" id="UP000198415">
    <property type="component" value="Unassembled WGS sequence"/>
</dbReference>
<keyword evidence="3" id="KW-1185">Reference proteome</keyword>
<dbReference type="AlphaFoldDB" id="A0A238WS69"/>
<organism evidence="2 3">
    <name type="scientific">Actinoplanes regularis</name>
    <dbReference type="NCBI Taxonomy" id="52697"/>
    <lineage>
        <taxon>Bacteria</taxon>
        <taxon>Bacillati</taxon>
        <taxon>Actinomycetota</taxon>
        <taxon>Actinomycetes</taxon>
        <taxon>Micromonosporales</taxon>
        <taxon>Micromonosporaceae</taxon>
        <taxon>Actinoplanes</taxon>
    </lineage>
</organism>
<evidence type="ECO:0000256" key="1">
    <source>
        <dbReference type="SAM" id="SignalP"/>
    </source>
</evidence>
<evidence type="ECO:0000313" key="2">
    <source>
        <dbReference type="EMBL" id="SNR49084.1"/>
    </source>
</evidence>
<dbReference type="RefSeq" id="WP_089292573.1">
    <property type="nucleotide sequence ID" value="NZ_BOMU01000017.1"/>
</dbReference>
<protein>
    <submittedName>
        <fullName evidence="2">Uncharacterized protein</fullName>
    </submittedName>
</protein>
<feature type="signal peptide" evidence="1">
    <location>
        <begin position="1"/>
        <end position="17"/>
    </location>
</feature>
<dbReference type="EMBL" id="FZNR01000002">
    <property type="protein sequence ID" value="SNR49084.1"/>
    <property type="molecule type" value="Genomic_DNA"/>
</dbReference>
<reference evidence="2 3" key="1">
    <citation type="submission" date="2017-06" db="EMBL/GenBank/DDBJ databases">
        <authorList>
            <person name="Kim H.J."/>
            <person name="Triplett B.A."/>
        </authorList>
    </citation>
    <scope>NUCLEOTIDE SEQUENCE [LARGE SCALE GENOMIC DNA]</scope>
    <source>
        <strain evidence="2 3">DSM 43151</strain>
    </source>
</reference>
<evidence type="ECO:0000313" key="3">
    <source>
        <dbReference type="Proteomes" id="UP000198415"/>
    </source>
</evidence>
<keyword evidence="1" id="KW-0732">Signal</keyword>
<sequence length="76" mass="8141">MALFCQMSQLLVRAAVAARLPVPQIPACDQLATHGVLLAVIGRDDATELKAAACVFHAFVAVEQYGARHIPKPLFV</sequence>
<proteinExistence type="predicted"/>